<protein>
    <submittedName>
        <fullName evidence="1">Zinc chelation protein SecC</fullName>
    </submittedName>
</protein>
<keyword evidence="2" id="KW-1185">Reference proteome</keyword>
<name>A0A430KTQ7_9GAMM</name>
<evidence type="ECO:0000313" key="1">
    <source>
        <dbReference type="EMBL" id="RTE66889.1"/>
    </source>
</evidence>
<reference evidence="1 2" key="1">
    <citation type="submission" date="2018-11" db="EMBL/GenBank/DDBJ databases">
        <title>The draft genome sequence of Amphritea opalescens ANRC-JH13T.</title>
        <authorList>
            <person name="Fang Z."/>
            <person name="Zhang Y."/>
            <person name="Han X."/>
        </authorList>
    </citation>
    <scope>NUCLEOTIDE SEQUENCE [LARGE SCALE GENOMIC DNA]</scope>
    <source>
        <strain evidence="1 2">ANRC-JH13</strain>
    </source>
</reference>
<dbReference type="OrthoDB" id="570299at2"/>
<organism evidence="1 2">
    <name type="scientific">Amphritea opalescens</name>
    <dbReference type="NCBI Taxonomy" id="2490544"/>
    <lineage>
        <taxon>Bacteria</taxon>
        <taxon>Pseudomonadati</taxon>
        <taxon>Pseudomonadota</taxon>
        <taxon>Gammaproteobacteria</taxon>
        <taxon>Oceanospirillales</taxon>
        <taxon>Oceanospirillaceae</taxon>
        <taxon>Amphritea</taxon>
    </lineage>
</organism>
<dbReference type="Pfam" id="PF02810">
    <property type="entry name" value="SEC-C"/>
    <property type="match status" value="1"/>
</dbReference>
<dbReference type="NCBIfam" id="TIGR04102">
    <property type="entry name" value="SWIM_PBPRA1643"/>
    <property type="match status" value="1"/>
</dbReference>
<proteinExistence type="predicted"/>
<dbReference type="EMBL" id="RQXW01000003">
    <property type="protein sequence ID" value="RTE66889.1"/>
    <property type="molecule type" value="Genomic_DNA"/>
</dbReference>
<dbReference type="AlphaFoldDB" id="A0A430KTQ7"/>
<dbReference type="Proteomes" id="UP000283087">
    <property type="component" value="Unassembled WGS sequence"/>
</dbReference>
<dbReference type="InterPro" id="IPR026368">
    <property type="entry name" value="SWIM_PBPRA1643"/>
</dbReference>
<dbReference type="RefSeq" id="WP_126157474.1">
    <property type="nucleotide sequence ID" value="NZ_RQXW01000003.1"/>
</dbReference>
<dbReference type="Gene3D" id="3.10.450.50">
    <property type="match status" value="1"/>
</dbReference>
<dbReference type="SUPFAM" id="SSF103642">
    <property type="entry name" value="Sec-C motif"/>
    <property type="match status" value="1"/>
</dbReference>
<comment type="caution">
    <text evidence="1">The sequence shown here is derived from an EMBL/GenBank/DDBJ whole genome shotgun (WGS) entry which is preliminary data.</text>
</comment>
<accession>A0A430KTQ7</accession>
<evidence type="ECO:0000313" key="2">
    <source>
        <dbReference type="Proteomes" id="UP000283087"/>
    </source>
</evidence>
<gene>
    <name evidence="1" type="ORF">EH243_04600</name>
</gene>
<sequence>MSKCFYKGTPEIMGNYGKSGYNTKAKVKLGSEISPLLVNVTSEARQQEVEALAAEHDLVVKVTVDADIDENITALTALLTTPKTVHNEKTPERNAPCSCGSGKKFKKCCG</sequence>
<dbReference type="InterPro" id="IPR004027">
    <property type="entry name" value="SEC_C_motif"/>
</dbReference>